<dbReference type="InterPro" id="IPR018891">
    <property type="entry name" value="AIPR_C"/>
</dbReference>
<proteinExistence type="predicted"/>
<protein>
    <submittedName>
        <fullName evidence="2">AIPR family protein</fullName>
    </submittedName>
</protein>
<name>A0A9D7SCY7_9BACT</name>
<sequence length="359" mass="40536">MSSSKLTILKEVLTQKKAETASAMNEDEFFNLFSSEQILKDFELSYDELNDGIVEGGSDGGIDAIYTFINGELLEEDTDYTGLKKDIVVDLVIIQSKNANGFTEEAINKFISSAKDLLNLSNDLNSLRATYKKELRKKIELFRHAYLRLASKFPKLNISYFYSALATELHSNVERKVSQLHDVINSQISDSNITFKFIGVEDLLTLARKKPIRVKALNIEGTPINTRDGGYIALVSLTNYYEFITESNKLIKAFFDANVRDYQGKIEVNQAISDTLKNPNNEDFWWLNNGVTITTTNATLASQSLTIEDPQIVNGLQSSHELFFHFSSGGNREDGRKIMVRVIKPVDEKIQIKNNKSNK</sequence>
<dbReference type="Proteomes" id="UP000808349">
    <property type="component" value="Unassembled WGS sequence"/>
</dbReference>
<gene>
    <name evidence="2" type="ORF">IPO85_18750</name>
</gene>
<evidence type="ECO:0000313" key="2">
    <source>
        <dbReference type="EMBL" id="MBK9719513.1"/>
    </source>
</evidence>
<reference evidence="2 3" key="1">
    <citation type="submission" date="2020-10" db="EMBL/GenBank/DDBJ databases">
        <title>Connecting structure to function with the recovery of over 1000 high-quality activated sludge metagenome-assembled genomes encoding full-length rRNA genes using long-read sequencing.</title>
        <authorList>
            <person name="Singleton C.M."/>
            <person name="Petriglieri F."/>
            <person name="Kristensen J.M."/>
            <person name="Kirkegaard R.H."/>
            <person name="Michaelsen T.Y."/>
            <person name="Andersen M.H."/>
            <person name="Karst S.M."/>
            <person name="Dueholm M.S."/>
            <person name="Nielsen P.H."/>
            <person name="Albertsen M."/>
        </authorList>
    </citation>
    <scope>NUCLEOTIDE SEQUENCE [LARGE SCALE GENOMIC DNA]</scope>
    <source>
        <strain evidence="2">Ribe_18-Q3-R11-54_BAT3C.373</strain>
    </source>
</reference>
<dbReference type="AlphaFoldDB" id="A0A9D7SCY7"/>
<dbReference type="Pfam" id="PF10592">
    <property type="entry name" value="AIPR"/>
    <property type="match status" value="1"/>
</dbReference>
<comment type="caution">
    <text evidence="2">The sequence shown here is derived from an EMBL/GenBank/DDBJ whole genome shotgun (WGS) entry which is preliminary data.</text>
</comment>
<evidence type="ECO:0000313" key="3">
    <source>
        <dbReference type="Proteomes" id="UP000808349"/>
    </source>
</evidence>
<accession>A0A9D7SCY7</accession>
<feature type="domain" description="Abortive phage infection protein C-terminal" evidence="1">
    <location>
        <begin position="255"/>
        <end position="345"/>
    </location>
</feature>
<evidence type="ECO:0000259" key="1">
    <source>
        <dbReference type="Pfam" id="PF10592"/>
    </source>
</evidence>
<organism evidence="2 3">
    <name type="scientific">Candidatus Defluviibacterium haderslevense</name>
    <dbReference type="NCBI Taxonomy" id="2981993"/>
    <lineage>
        <taxon>Bacteria</taxon>
        <taxon>Pseudomonadati</taxon>
        <taxon>Bacteroidota</taxon>
        <taxon>Saprospiria</taxon>
        <taxon>Saprospirales</taxon>
        <taxon>Saprospiraceae</taxon>
        <taxon>Candidatus Defluviibacterium</taxon>
    </lineage>
</organism>
<dbReference type="EMBL" id="JADKFW010000021">
    <property type="protein sequence ID" value="MBK9719513.1"/>
    <property type="molecule type" value="Genomic_DNA"/>
</dbReference>